<feature type="transmembrane region" description="Helical" evidence="6">
    <location>
        <begin position="148"/>
        <end position="170"/>
    </location>
</feature>
<dbReference type="OrthoDB" id="360585at2759"/>
<dbReference type="InterPro" id="IPR051598">
    <property type="entry name" value="TSUP/Inactive_protease-like"/>
</dbReference>
<dbReference type="EMBL" id="CP056065">
    <property type="protein sequence ID" value="UKJ88210.2"/>
    <property type="molecule type" value="Genomic_DNA"/>
</dbReference>
<evidence type="ECO:0000256" key="1">
    <source>
        <dbReference type="ARBA" id="ARBA00004141"/>
    </source>
</evidence>
<reference evidence="7" key="1">
    <citation type="submission" date="2022-07" db="EMBL/GenBank/DDBJ databases">
        <title>Evaluation of T. orientalis genome assembly methods using nanopore sequencing and analysis of variation between genomes.</title>
        <authorList>
            <person name="Yam J."/>
            <person name="Micallef M.L."/>
            <person name="Liu M."/>
            <person name="Djordjevic S.P."/>
            <person name="Bogema D.R."/>
            <person name="Jenkins C."/>
        </authorList>
    </citation>
    <scope>NUCLEOTIDE SEQUENCE</scope>
    <source>
        <strain evidence="7">Fish Creek</strain>
    </source>
</reference>
<feature type="transmembrane region" description="Helical" evidence="6">
    <location>
        <begin position="7"/>
        <end position="32"/>
    </location>
</feature>
<dbReference type="PANTHER" id="PTHR43701:SF2">
    <property type="entry name" value="MEMBRANE TRANSPORTER PROTEIN YJNA-RELATED"/>
    <property type="match status" value="1"/>
</dbReference>
<proteinExistence type="predicted"/>
<feature type="transmembrane region" description="Helical" evidence="6">
    <location>
        <begin position="399"/>
        <end position="418"/>
    </location>
</feature>
<feature type="region of interest" description="Disordered" evidence="5">
    <location>
        <begin position="176"/>
        <end position="242"/>
    </location>
</feature>
<feature type="transmembrane region" description="Helical" evidence="6">
    <location>
        <begin position="430"/>
        <end position="449"/>
    </location>
</feature>
<accession>A0A976M4F2</accession>
<organism evidence="7 8">
    <name type="scientific">Theileria orientalis</name>
    <dbReference type="NCBI Taxonomy" id="68886"/>
    <lineage>
        <taxon>Eukaryota</taxon>
        <taxon>Sar</taxon>
        <taxon>Alveolata</taxon>
        <taxon>Apicomplexa</taxon>
        <taxon>Aconoidasida</taxon>
        <taxon>Piroplasmida</taxon>
        <taxon>Theileriidae</taxon>
        <taxon>Theileria</taxon>
    </lineage>
</organism>
<protein>
    <recommendedName>
        <fullName evidence="9">Membrane transporter protein</fullName>
    </recommendedName>
</protein>
<dbReference type="AlphaFoldDB" id="A0A976M4F2"/>
<dbReference type="InterPro" id="IPR002781">
    <property type="entry name" value="TM_pro_TauE-like"/>
</dbReference>
<feature type="transmembrane region" description="Helical" evidence="6">
    <location>
        <begin position="52"/>
        <end position="74"/>
    </location>
</feature>
<comment type="subcellular location">
    <subcellularLocation>
        <location evidence="1">Membrane</location>
        <topology evidence="1">Multi-pass membrane protein</topology>
    </subcellularLocation>
</comment>
<feature type="transmembrane region" description="Helical" evidence="6">
    <location>
        <begin position="271"/>
        <end position="288"/>
    </location>
</feature>
<evidence type="ECO:0000256" key="4">
    <source>
        <dbReference type="ARBA" id="ARBA00023136"/>
    </source>
</evidence>
<evidence type="ECO:0000313" key="7">
    <source>
        <dbReference type="EMBL" id="UKJ88210.2"/>
    </source>
</evidence>
<feature type="compositionally biased region" description="Basic and acidic residues" evidence="5">
    <location>
        <begin position="189"/>
        <end position="226"/>
    </location>
</feature>
<keyword evidence="4 6" id="KW-0472">Membrane</keyword>
<feature type="transmembrane region" description="Helical" evidence="6">
    <location>
        <begin position="118"/>
        <end position="142"/>
    </location>
</feature>
<gene>
    <name evidence="7" type="ORF">MACJ_000654</name>
</gene>
<evidence type="ECO:0000256" key="6">
    <source>
        <dbReference type="SAM" id="Phobius"/>
    </source>
</evidence>
<sequence>MEATGRIIFSFVIVCVVSSFCVAIGIGGGILYVPLLGFLYSYVPKGVYLSKASILMTSLVGTSYHLWNDVAVVVKAVKKKRLSEKPGSDTKNDKTETVLDKFKLRDGSNTFGTPRVHIVLSLSLIPFCILGSYVGTSFHFFARDHIKLVVTVIVSLSLALTILKLIMLFVNRKKGHGESSEYTGADCVSDSHKNTESSENYKSEVESEKEGENRNEMESRDVRVSYDDDESDGNNNNAPSRYDSTQTVINGINKLFASYNNVTVHTLDKRLVSFILIVFCLLLYYLAVKVDSPFLYAPVFVLMLSLALFYAVKTRLSFKPRKVAESYYKSLGKVRDTVYRKMGNKKASKCLDSGAHYILLNLLVAFLSGFFSGSAGTGSGIFMVPLLQYLSLSPVSCSATSNFLTLAMSIATLSRFGLKVQFKAEEILPVLFGSLVGTSLSLFLIRTITRDRISAYFVNATLVVFCISSIVLTWTI</sequence>
<dbReference type="Proteomes" id="UP000244803">
    <property type="component" value="Chromosome 1"/>
</dbReference>
<keyword evidence="2 6" id="KW-0812">Transmembrane</keyword>
<dbReference type="GO" id="GO:0016020">
    <property type="term" value="C:membrane"/>
    <property type="evidence" value="ECO:0007669"/>
    <property type="project" value="UniProtKB-SubCell"/>
</dbReference>
<feature type="transmembrane region" description="Helical" evidence="6">
    <location>
        <begin position="455"/>
        <end position="474"/>
    </location>
</feature>
<dbReference type="Pfam" id="PF01925">
    <property type="entry name" value="TauE"/>
    <property type="match status" value="1"/>
</dbReference>
<evidence type="ECO:0000256" key="3">
    <source>
        <dbReference type="ARBA" id="ARBA00022989"/>
    </source>
</evidence>
<feature type="transmembrane region" description="Helical" evidence="6">
    <location>
        <begin position="358"/>
        <end position="387"/>
    </location>
</feature>
<feature type="compositionally biased region" description="Polar residues" evidence="5">
    <location>
        <begin position="233"/>
        <end position="242"/>
    </location>
</feature>
<evidence type="ECO:0000313" key="8">
    <source>
        <dbReference type="Proteomes" id="UP000244803"/>
    </source>
</evidence>
<evidence type="ECO:0000256" key="2">
    <source>
        <dbReference type="ARBA" id="ARBA00022692"/>
    </source>
</evidence>
<evidence type="ECO:0000256" key="5">
    <source>
        <dbReference type="SAM" id="MobiDB-lite"/>
    </source>
</evidence>
<evidence type="ECO:0008006" key="9">
    <source>
        <dbReference type="Google" id="ProtNLM"/>
    </source>
</evidence>
<feature type="transmembrane region" description="Helical" evidence="6">
    <location>
        <begin position="294"/>
        <end position="312"/>
    </location>
</feature>
<dbReference type="PANTHER" id="PTHR43701">
    <property type="entry name" value="MEMBRANE TRANSPORTER PROTEIN MJ0441-RELATED"/>
    <property type="match status" value="1"/>
</dbReference>
<name>A0A976M4F2_THEOR</name>
<keyword evidence="3 6" id="KW-1133">Transmembrane helix</keyword>